<evidence type="ECO:0000259" key="4">
    <source>
        <dbReference type="Pfam" id="PF05426"/>
    </source>
</evidence>
<sequence>MQPCRLQLLLGLVLLLLLALLAPTATADFSCSSDRQVVNCGQLPVDTAEQKAEYVACCQANVVTPAAAAEEVKVAAAAAGVRQGLQPAQMRADLNAGGPRNTSMNFRWGWCLLRRLVIVPTFDGTSWTSVRQTVPATLNRNVINNVRDAAISILAQRPKLNAIRNDYAMISSTNSGSGFLHPVGLVGPAELAALRYRMANRVDFNSPQPGASDVLLSGQGVPPKTYPGGWAPPINTPVDGYPGPLAMTKVEVKYGGNEANAANCPANYPAGTPAAPKGICGHVSFVEMDGQMSMKQAMAYWATSDERYANNALGIIEAWTNTNQQFGLQKENGPLEAGWGVACMAKALEMLRNLPRAQALLPRYVNYVNTVLMPVMETYATTITQGAITNGAQNVYGNWHTTIADAMISFGVLADNKDRYKAGLELARTAIKDYLKWGRGSMATVDGVQRIPGECTETLRDIYHSEFGLGSALQAAEVAFQQGDDLYMVGGHALAAAMELHARIILADKNKEEPPQGFKWYDNGKGLPPAPSGTEYRFDIAKQLWFQFNKTTLQAVPGGELRDGVKYLLGVKFLPTGWELGYNHYWGRLGMQLPQTRQLLQTFAPEWFEMSWGLGTLAAADTAYQLWRPGLRALLKMTSAECKAP</sequence>
<evidence type="ECO:0000313" key="5">
    <source>
        <dbReference type="EMBL" id="SZX65958.1"/>
    </source>
</evidence>
<dbReference type="Pfam" id="PF05426">
    <property type="entry name" value="Alginate_lyase"/>
    <property type="match status" value="1"/>
</dbReference>
<proteinExistence type="predicted"/>
<organism evidence="5 6">
    <name type="scientific">Tetradesmus obliquus</name>
    <name type="common">Green alga</name>
    <name type="synonym">Acutodesmus obliquus</name>
    <dbReference type="NCBI Taxonomy" id="3088"/>
    <lineage>
        <taxon>Eukaryota</taxon>
        <taxon>Viridiplantae</taxon>
        <taxon>Chlorophyta</taxon>
        <taxon>core chlorophytes</taxon>
        <taxon>Chlorophyceae</taxon>
        <taxon>CS clade</taxon>
        <taxon>Sphaeropleales</taxon>
        <taxon>Scenedesmaceae</taxon>
        <taxon>Tetradesmus</taxon>
    </lineage>
</organism>
<dbReference type="InterPro" id="IPR008929">
    <property type="entry name" value="Chondroitin_lyas"/>
</dbReference>
<accession>A0A383VK99</accession>
<reference evidence="5 6" key="1">
    <citation type="submission" date="2016-10" db="EMBL/GenBank/DDBJ databases">
        <authorList>
            <person name="Cai Z."/>
        </authorList>
    </citation>
    <scope>NUCLEOTIDE SEQUENCE [LARGE SCALE GENOMIC DNA]</scope>
</reference>
<protein>
    <recommendedName>
        <fullName evidence="4">Alginate lyase domain-containing protein</fullName>
    </recommendedName>
</protein>
<keyword evidence="1 3" id="KW-0732">Signal</keyword>
<feature type="domain" description="Alginate lyase" evidence="4">
    <location>
        <begin position="259"/>
        <end position="506"/>
    </location>
</feature>
<dbReference type="Proteomes" id="UP000256970">
    <property type="component" value="Unassembled WGS sequence"/>
</dbReference>
<dbReference type="STRING" id="3088.A0A383VK99"/>
<dbReference type="AlphaFoldDB" id="A0A383VK99"/>
<evidence type="ECO:0000256" key="3">
    <source>
        <dbReference type="SAM" id="SignalP"/>
    </source>
</evidence>
<evidence type="ECO:0000256" key="2">
    <source>
        <dbReference type="ARBA" id="ARBA00023239"/>
    </source>
</evidence>
<gene>
    <name evidence="5" type="ORF">BQ4739_LOCUS6413</name>
</gene>
<evidence type="ECO:0000256" key="1">
    <source>
        <dbReference type="ARBA" id="ARBA00022729"/>
    </source>
</evidence>
<keyword evidence="6" id="KW-1185">Reference proteome</keyword>
<dbReference type="SUPFAM" id="SSF48230">
    <property type="entry name" value="Chondroitin AC/alginate lyase"/>
    <property type="match status" value="1"/>
</dbReference>
<dbReference type="GO" id="GO:0016829">
    <property type="term" value="F:lyase activity"/>
    <property type="evidence" value="ECO:0007669"/>
    <property type="project" value="UniProtKB-KW"/>
</dbReference>
<name>A0A383VK99_TETOB</name>
<feature type="signal peptide" evidence="3">
    <location>
        <begin position="1"/>
        <end position="27"/>
    </location>
</feature>
<dbReference type="EMBL" id="FNXT01000677">
    <property type="protein sequence ID" value="SZX65958.1"/>
    <property type="molecule type" value="Genomic_DNA"/>
</dbReference>
<keyword evidence="2" id="KW-0456">Lyase</keyword>
<evidence type="ECO:0000313" key="6">
    <source>
        <dbReference type="Proteomes" id="UP000256970"/>
    </source>
</evidence>
<feature type="chain" id="PRO_5016879990" description="Alginate lyase domain-containing protein" evidence="3">
    <location>
        <begin position="28"/>
        <end position="645"/>
    </location>
</feature>
<dbReference type="Gene3D" id="1.50.10.100">
    <property type="entry name" value="Chondroitin AC/alginate lyase"/>
    <property type="match status" value="1"/>
</dbReference>
<dbReference type="InterPro" id="IPR008397">
    <property type="entry name" value="Alginate_lyase_dom"/>
</dbReference>